<feature type="region of interest" description="Disordered" evidence="7">
    <location>
        <begin position="1"/>
        <end position="54"/>
    </location>
</feature>
<dbReference type="InterPro" id="IPR036407">
    <property type="entry name" value="DM_DNA-bd_sf"/>
</dbReference>
<protein>
    <recommendedName>
        <fullName evidence="8">DM domain-containing protein</fullName>
    </recommendedName>
</protein>
<comment type="subcellular location">
    <subcellularLocation>
        <location evidence="6">Nucleus</location>
    </subcellularLocation>
</comment>
<feature type="compositionally biased region" description="Low complexity" evidence="7">
    <location>
        <begin position="1"/>
        <end position="15"/>
    </location>
</feature>
<keyword evidence="4 6" id="KW-0238">DNA-binding</keyword>
<dbReference type="SMART" id="SM00301">
    <property type="entry name" value="DM"/>
    <property type="match status" value="1"/>
</dbReference>
<evidence type="ECO:0000256" key="1">
    <source>
        <dbReference type="ARBA" id="ARBA00006834"/>
    </source>
</evidence>
<evidence type="ECO:0000256" key="6">
    <source>
        <dbReference type="PROSITE-ProRule" id="PRU00070"/>
    </source>
</evidence>
<dbReference type="InterPro" id="IPR001275">
    <property type="entry name" value="DM_DNA-bd"/>
</dbReference>
<dbReference type="PANTHER" id="PTHR12322">
    <property type="entry name" value="DOUBLESEX AND MAB-3 RELATED TRANSCRIPTION FACTOR DMRT"/>
    <property type="match status" value="1"/>
</dbReference>
<evidence type="ECO:0000313" key="9">
    <source>
        <dbReference type="Ensembl" id="ENSEBUP00000011333.1"/>
    </source>
</evidence>
<dbReference type="PROSITE" id="PS40000">
    <property type="entry name" value="DM_1"/>
    <property type="match status" value="1"/>
</dbReference>
<dbReference type="GeneTree" id="ENSGT00940000156489"/>
<evidence type="ECO:0000313" key="10">
    <source>
        <dbReference type="Proteomes" id="UP000694388"/>
    </source>
</evidence>
<feature type="compositionally biased region" description="Low complexity" evidence="7">
    <location>
        <begin position="31"/>
        <end position="48"/>
    </location>
</feature>
<reference evidence="9" key="2">
    <citation type="submission" date="2025-09" db="UniProtKB">
        <authorList>
            <consortium name="Ensembl"/>
        </authorList>
    </citation>
    <scope>IDENTIFICATION</scope>
</reference>
<proteinExistence type="inferred from homology"/>
<dbReference type="Ensembl" id="ENSEBUT00000011900.1">
    <property type="protein sequence ID" value="ENSEBUP00000011333.1"/>
    <property type="gene ID" value="ENSEBUG00000007279.1"/>
</dbReference>
<reference evidence="9" key="1">
    <citation type="submission" date="2025-08" db="UniProtKB">
        <authorList>
            <consortium name="Ensembl"/>
        </authorList>
    </citation>
    <scope>IDENTIFICATION</scope>
</reference>
<feature type="domain" description="DM" evidence="8">
    <location>
        <begin position="57"/>
        <end position="104"/>
    </location>
</feature>
<evidence type="ECO:0000256" key="5">
    <source>
        <dbReference type="ARBA" id="ARBA00023242"/>
    </source>
</evidence>
<dbReference type="GO" id="GO:0000981">
    <property type="term" value="F:DNA-binding transcription factor activity, RNA polymerase II-specific"/>
    <property type="evidence" value="ECO:0007669"/>
    <property type="project" value="TreeGrafter"/>
</dbReference>
<keyword evidence="3 6" id="KW-0862">Zinc</keyword>
<feature type="region of interest" description="Disordered" evidence="7">
    <location>
        <begin position="284"/>
        <end position="344"/>
    </location>
</feature>
<evidence type="ECO:0000256" key="4">
    <source>
        <dbReference type="ARBA" id="ARBA00023125"/>
    </source>
</evidence>
<keyword evidence="5 6" id="KW-0539">Nucleus</keyword>
<dbReference type="GO" id="GO:0000978">
    <property type="term" value="F:RNA polymerase II cis-regulatory region sequence-specific DNA binding"/>
    <property type="evidence" value="ECO:0007669"/>
    <property type="project" value="TreeGrafter"/>
</dbReference>
<name>A0A8C4WU90_EPTBU</name>
<dbReference type="GO" id="GO:0046872">
    <property type="term" value="F:metal ion binding"/>
    <property type="evidence" value="ECO:0007669"/>
    <property type="project" value="UniProtKB-KW"/>
</dbReference>
<dbReference type="Gene3D" id="4.10.1040.10">
    <property type="entry name" value="DM DNA-binding domain"/>
    <property type="match status" value="1"/>
</dbReference>
<dbReference type="AlphaFoldDB" id="A0A8C4WU90"/>
<accession>A0A8C4WU90</accession>
<organism evidence="9 10">
    <name type="scientific">Eptatretus burgeri</name>
    <name type="common">Inshore hagfish</name>
    <dbReference type="NCBI Taxonomy" id="7764"/>
    <lineage>
        <taxon>Eukaryota</taxon>
        <taxon>Metazoa</taxon>
        <taxon>Chordata</taxon>
        <taxon>Craniata</taxon>
        <taxon>Vertebrata</taxon>
        <taxon>Cyclostomata</taxon>
        <taxon>Myxini</taxon>
        <taxon>Myxiniformes</taxon>
        <taxon>Myxinidae</taxon>
        <taxon>Eptatretinae</taxon>
        <taxon>Eptatretus</taxon>
    </lineage>
</organism>
<dbReference type="GO" id="GO:0005634">
    <property type="term" value="C:nucleus"/>
    <property type="evidence" value="ECO:0007669"/>
    <property type="project" value="UniProtKB-SubCell"/>
</dbReference>
<dbReference type="PROSITE" id="PS50809">
    <property type="entry name" value="DM_2"/>
    <property type="match status" value="1"/>
</dbReference>
<dbReference type="Pfam" id="PF00751">
    <property type="entry name" value="DM"/>
    <property type="match status" value="1"/>
</dbReference>
<dbReference type="SUPFAM" id="SSF82927">
    <property type="entry name" value="Cysteine-rich DNA binding domain, (DM domain)"/>
    <property type="match status" value="1"/>
</dbReference>
<evidence type="ECO:0000256" key="3">
    <source>
        <dbReference type="ARBA" id="ARBA00022833"/>
    </source>
</evidence>
<dbReference type="Proteomes" id="UP000694388">
    <property type="component" value="Unplaced"/>
</dbReference>
<evidence type="ECO:0000256" key="7">
    <source>
        <dbReference type="SAM" id="MobiDB-lite"/>
    </source>
</evidence>
<keyword evidence="2 6" id="KW-0479">Metal-binding</keyword>
<sequence length="344" mass="35719">MSQRGGHARSGSGSAVPAAGNSPVPGPQPSPSSAQSSSGSQGSRAGGQARRGRAPKCARCRNHGYIMELKGHKRYCMWRECQCAKCSLIAARQRIMAAQVALRRQQAQEVEMGIRNALSQNTHLSTQSSTLAPWLGHDTPSLSAPLLHPTGPLLHATPAAPAPSIFASASVMHDCNLFTSSSRGHMVTSGPDGRNFIFESNCSGNSRLPGTPPRGHVTTVARDTATCGGSTMTMRQGGPVGATVAFNNSAGNCSLWELRGHVNTPQPSATPSFSLQPPSLMLPLPSLSLPPRSLDPNVTASNKAMGAGGGALIGRQSLPPSPSTLLPLSPPSVNPVGEQRPDLQ</sequence>
<dbReference type="GO" id="GO:0007548">
    <property type="term" value="P:sex differentiation"/>
    <property type="evidence" value="ECO:0007669"/>
    <property type="project" value="TreeGrafter"/>
</dbReference>
<comment type="similarity">
    <text evidence="1">Belongs to the DMRT family.</text>
</comment>
<dbReference type="InterPro" id="IPR026607">
    <property type="entry name" value="DMRT"/>
</dbReference>
<feature type="compositionally biased region" description="Low complexity" evidence="7">
    <location>
        <begin position="284"/>
        <end position="294"/>
    </location>
</feature>
<dbReference type="FunFam" id="4.10.1040.10:FF:000001">
    <property type="entry name" value="doublesex- and mab-3-related transcription factor 1"/>
    <property type="match status" value="1"/>
</dbReference>
<keyword evidence="10" id="KW-1185">Reference proteome</keyword>
<evidence type="ECO:0000256" key="2">
    <source>
        <dbReference type="ARBA" id="ARBA00022723"/>
    </source>
</evidence>
<dbReference type="PANTHER" id="PTHR12322:SF53">
    <property type="entry name" value="DOUBLESEX-MAB RELATED 11E"/>
    <property type="match status" value="1"/>
</dbReference>
<evidence type="ECO:0000259" key="8">
    <source>
        <dbReference type="PROSITE" id="PS50809"/>
    </source>
</evidence>
<feature type="DNA-binding region" description="DM" evidence="6">
    <location>
        <begin position="57"/>
        <end position="104"/>
    </location>
</feature>